<evidence type="ECO:0000256" key="2">
    <source>
        <dbReference type="ARBA" id="ARBA00009854"/>
    </source>
</evidence>
<dbReference type="PANTHER" id="PTHR30445:SF3">
    <property type="entry name" value="TRANSPORT PROTEIN YIDE-RELATED"/>
    <property type="match status" value="1"/>
</dbReference>
<feature type="domain" description="RCK C-terminal" evidence="9">
    <location>
        <begin position="260"/>
        <end position="344"/>
    </location>
</feature>
<comment type="subcellular location">
    <subcellularLocation>
        <location evidence="1">Cell membrane</location>
        <topology evidence="1">Multi-pass membrane protein</topology>
    </subcellularLocation>
</comment>
<dbReference type="NCBIfam" id="TIGR01625">
    <property type="entry name" value="YidE_YbjL_dupl"/>
    <property type="match status" value="1"/>
</dbReference>
<name>A0A4P7QDK2_9CORY</name>
<proteinExistence type="inferred from homology"/>
<dbReference type="Pfam" id="PF06826">
    <property type="entry name" value="Asp-Al_Ex"/>
    <property type="match status" value="2"/>
</dbReference>
<dbReference type="GO" id="GO:0005886">
    <property type="term" value="C:plasma membrane"/>
    <property type="evidence" value="ECO:0007669"/>
    <property type="project" value="UniProtKB-SubCell"/>
</dbReference>
<feature type="transmembrane region" description="Helical" evidence="8">
    <location>
        <begin position="377"/>
        <end position="395"/>
    </location>
</feature>
<feature type="transmembrane region" description="Helical" evidence="8">
    <location>
        <begin position="65"/>
        <end position="86"/>
    </location>
</feature>
<feature type="transmembrane region" description="Helical" evidence="8">
    <location>
        <begin position="447"/>
        <end position="466"/>
    </location>
</feature>
<dbReference type="Gene3D" id="3.30.70.1450">
    <property type="entry name" value="Regulator of K+ conductance, C-terminal domain"/>
    <property type="match status" value="1"/>
</dbReference>
<feature type="transmembrane region" description="Helical" evidence="8">
    <location>
        <begin position="92"/>
        <end position="114"/>
    </location>
</feature>
<reference evidence="10 11" key="1">
    <citation type="submission" date="2019-04" db="EMBL/GenBank/DDBJ databases">
        <title>Corynebacterium endometrii sp. nov., isolated from the uterus of a cow with endometritis.</title>
        <authorList>
            <person name="Ballas P."/>
            <person name="Ruckert C."/>
            <person name="Wagener K."/>
            <person name="Drillich M."/>
            <person name="Kaempfer P."/>
            <person name="Busse H.-J."/>
            <person name="Ehling-Schulz M."/>
        </authorList>
    </citation>
    <scope>NUCLEOTIDE SEQUENCE [LARGE SCALE GENOMIC DNA]</scope>
    <source>
        <strain evidence="10 11">LMM-1653</strain>
    </source>
</reference>
<accession>A0A4P7QDK2</accession>
<feature type="transmembrane region" description="Helical" evidence="8">
    <location>
        <begin position="35"/>
        <end position="53"/>
    </location>
</feature>
<evidence type="ECO:0000259" key="9">
    <source>
        <dbReference type="PROSITE" id="PS51202"/>
    </source>
</evidence>
<keyword evidence="6 8" id="KW-1133">Transmembrane helix</keyword>
<feature type="transmembrane region" description="Helical" evidence="8">
    <location>
        <begin position="121"/>
        <end position="141"/>
    </location>
</feature>
<protein>
    <submittedName>
        <fullName evidence="10">Putative transporter</fullName>
    </submittedName>
</protein>
<dbReference type="Pfam" id="PF02080">
    <property type="entry name" value="TrkA_C"/>
    <property type="match status" value="1"/>
</dbReference>
<dbReference type="InterPro" id="IPR050144">
    <property type="entry name" value="AAE_transporter"/>
</dbReference>
<dbReference type="Proteomes" id="UP000296352">
    <property type="component" value="Chromosome"/>
</dbReference>
<feature type="transmembrane region" description="Helical" evidence="8">
    <location>
        <begin position="407"/>
        <end position="427"/>
    </location>
</feature>
<keyword evidence="4" id="KW-1003">Cell membrane</keyword>
<dbReference type="GO" id="GO:0008324">
    <property type="term" value="F:monoatomic cation transmembrane transporter activity"/>
    <property type="evidence" value="ECO:0007669"/>
    <property type="project" value="InterPro"/>
</dbReference>
<keyword evidence="3" id="KW-0813">Transport</keyword>
<evidence type="ECO:0000256" key="4">
    <source>
        <dbReference type="ARBA" id="ARBA00022475"/>
    </source>
</evidence>
<dbReference type="InterPro" id="IPR006512">
    <property type="entry name" value="YidE_YbjL"/>
</dbReference>
<evidence type="ECO:0000256" key="6">
    <source>
        <dbReference type="ARBA" id="ARBA00022989"/>
    </source>
</evidence>
<dbReference type="EMBL" id="CP039247">
    <property type="protein sequence ID" value="QCB27469.1"/>
    <property type="molecule type" value="Genomic_DNA"/>
</dbReference>
<dbReference type="KEGG" id="cee:CENDO_00800"/>
<feature type="transmembrane region" description="Helical" evidence="8">
    <location>
        <begin position="352"/>
        <end position="371"/>
    </location>
</feature>
<evidence type="ECO:0000256" key="5">
    <source>
        <dbReference type="ARBA" id="ARBA00022692"/>
    </source>
</evidence>
<keyword evidence="7 8" id="KW-0472">Membrane</keyword>
<keyword evidence="11" id="KW-1185">Reference proteome</keyword>
<evidence type="ECO:0000256" key="8">
    <source>
        <dbReference type="SAM" id="Phobius"/>
    </source>
</evidence>
<evidence type="ECO:0000313" key="11">
    <source>
        <dbReference type="Proteomes" id="UP000296352"/>
    </source>
</evidence>
<dbReference type="PANTHER" id="PTHR30445">
    <property type="entry name" value="K(+)_H(+) ANTIPORTER SUBUNIT KHTT"/>
    <property type="match status" value="1"/>
</dbReference>
<sequence>MNTVLESLASNQVLLLFVLVGFGMIFAKVRVRGLSLGAAAVLFFSIALSAFGLSQGHELLVAHDIGTLGLAVFAFAIGINSGPNFFHTMKTSLGPIAGMLAVFVLAGVVAGVLGRAMGMDWALIAGTFAGAVTNTPALAAAGSGSGDPATATVGYAIAYLFGVIGFIGWTFFALTKRSGDRDKPQEVINRTVRITRTDKVTLQDVINYVGEGVAFSRLAHSSKAPIETPALDSELEQGELLTCVGSKEQLDRVVEYLGHASSVSLMADRRYMDFRRMTLSDPKLAGKTVQWLDMEHRFDATVSRIRRGDTDMVAAPDVVLQLGDRIRVVAPTNRMREISDFFGDSARGLADINPVALGVGMTLGIVLGNVKFGFGDFSFGIGAAAGTLIVGLIMGRIGRIGKVYTSVPYTACQVLSEFGLLVFLAYAGTTAGSQILNAFTGGEWLKIFLLGGVITTMIGLGIFLIMRRGFSMGGTRLSGLLGGAQTQPAVLAFANDRTNFDPRVALGYAMVYPVAMIAKIIIAQVLGSLG</sequence>
<keyword evidence="5 8" id="KW-0812">Transmembrane</keyword>
<dbReference type="RefSeq" id="WP_136140339.1">
    <property type="nucleotide sequence ID" value="NZ_CP039247.1"/>
</dbReference>
<dbReference type="InterPro" id="IPR036721">
    <property type="entry name" value="RCK_C_sf"/>
</dbReference>
<gene>
    <name evidence="10" type="ORF">CENDO_00800</name>
</gene>
<feature type="transmembrane region" description="Helical" evidence="8">
    <location>
        <begin position="505"/>
        <end position="526"/>
    </location>
</feature>
<feature type="transmembrane region" description="Helical" evidence="8">
    <location>
        <begin position="153"/>
        <end position="174"/>
    </location>
</feature>
<organism evidence="10 11">
    <name type="scientific">Corynebacterium endometrii</name>
    <dbReference type="NCBI Taxonomy" id="2488819"/>
    <lineage>
        <taxon>Bacteria</taxon>
        <taxon>Bacillati</taxon>
        <taxon>Actinomycetota</taxon>
        <taxon>Actinomycetes</taxon>
        <taxon>Mycobacteriales</taxon>
        <taxon>Corynebacteriaceae</taxon>
        <taxon>Corynebacterium</taxon>
    </lineage>
</organism>
<dbReference type="AlphaFoldDB" id="A0A4P7QDK2"/>
<dbReference type="GO" id="GO:0006813">
    <property type="term" value="P:potassium ion transport"/>
    <property type="evidence" value="ECO:0007669"/>
    <property type="project" value="InterPro"/>
</dbReference>
<feature type="transmembrane region" description="Helical" evidence="8">
    <location>
        <begin position="12"/>
        <end position="29"/>
    </location>
</feature>
<dbReference type="InterPro" id="IPR006037">
    <property type="entry name" value="RCK_C"/>
</dbReference>
<evidence type="ECO:0000313" key="10">
    <source>
        <dbReference type="EMBL" id="QCB27469.1"/>
    </source>
</evidence>
<dbReference type="PROSITE" id="PS51202">
    <property type="entry name" value="RCK_C"/>
    <property type="match status" value="1"/>
</dbReference>
<dbReference type="OrthoDB" id="9155749at2"/>
<evidence type="ECO:0000256" key="1">
    <source>
        <dbReference type="ARBA" id="ARBA00004651"/>
    </source>
</evidence>
<comment type="similarity">
    <text evidence="2">Belongs to the AAE transporter (TC 2.A.81) family.</text>
</comment>
<evidence type="ECO:0000256" key="7">
    <source>
        <dbReference type="ARBA" id="ARBA00023136"/>
    </source>
</evidence>
<evidence type="ECO:0000256" key="3">
    <source>
        <dbReference type="ARBA" id="ARBA00022448"/>
    </source>
</evidence>
<dbReference type="SUPFAM" id="SSF116726">
    <property type="entry name" value="TrkA C-terminal domain-like"/>
    <property type="match status" value="1"/>
</dbReference>